<evidence type="ECO:0000313" key="2">
    <source>
        <dbReference type="Proteomes" id="UP000298663"/>
    </source>
</evidence>
<accession>A0A4U5MK46</accession>
<dbReference type="Proteomes" id="UP000298663">
    <property type="component" value="Unassembled WGS sequence"/>
</dbReference>
<dbReference type="AlphaFoldDB" id="A0A4U5MK46"/>
<reference evidence="1 2" key="2">
    <citation type="journal article" date="2019" name="G3 (Bethesda)">
        <title>Hybrid Assembly of the Genome of the Entomopathogenic Nematode Steinernema carpocapsae Identifies the X-Chromosome.</title>
        <authorList>
            <person name="Serra L."/>
            <person name="Macchietto M."/>
            <person name="Macias-Munoz A."/>
            <person name="McGill C.J."/>
            <person name="Rodriguez I.M."/>
            <person name="Rodriguez B."/>
            <person name="Murad R."/>
            <person name="Mortazavi A."/>
        </authorList>
    </citation>
    <scope>NUCLEOTIDE SEQUENCE [LARGE SCALE GENOMIC DNA]</scope>
    <source>
        <strain evidence="1 2">ALL</strain>
    </source>
</reference>
<comment type="caution">
    <text evidence="1">The sequence shown here is derived from an EMBL/GenBank/DDBJ whole genome shotgun (WGS) entry which is preliminary data.</text>
</comment>
<dbReference type="CDD" id="cd00024">
    <property type="entry name" value="CD_CSD"/>
    <property type="match status" value="1"/>
</dbReference>
<evidence type="ECO:0008006" key="3">
    <source>
        <dbReference type="Google" id="ProtNLM"/>
    </source>
</evidence>
<evidence type="ECO:0000313" key="1">
    <source>
        <dbReference type="EMBL" id="TKR69778.1"/>
    </source>
</evidence>
<gene>
    <name evidence="1" type="ORF">L596_021884</name>
</gene>
<dbReference type="InterPro" id="IPR016197">
    <property type="entry name" value="Chromo-like_dom_sf"/>
</dbReference>
<name>A0A4U5MK46_STECR</name>
<organism evidence="1 2">
    <name type="scientific">Steinernema carpocapsae</name>
    <name type="common">Entomopathogenic nematode</name>
    <dbReference type="NCBI Taxonomy" id="34508"/>
    <lineage>
        <taxon>Eukaryota</taxon>
        <taxon>Metazoa</taxon>
        <taxon>Ecdysozoa</taxon>
        <taxon>Nematoda</taxon>
        <taxon>Chromadorea</taxon>
        <taxon>Rhabditida</taxon>
        <taxon>Tylenchina</taxon>
        <taxon>Panagrolaimomorpha</taxon>
        <taxon>Strongyloidoidea</taxon>
        <taxon>Steinernematidae</taxon>
        <taxon>Steinernema</taxon>
    </lineage>
</organism>
<reference evidence="1 2" key="1">
    <citation type="journal article" date="2015" name="Genome Biol.">
        <title>Comparative genomics of Steinernema reveals deeply conserved gene regulatory networks.</title>
        <authorList>
            <person name="Dillman A.R."/>
            <person name="Macchietto M."/>
            <person name="Porter C.F."/>
            <person name="Rogers A."/>
            <person name="Williams B."/>
            <person name="Antoshechkin I."/>
            <person name="Lee M.M."/>
            <person name="Goodwin Z."/>
            <person name="Lu X."/>
            <person name="Lewis E.E."/>
            <person name="Goodrich-Blair H."/>
            <person name="Stock S.P."/>
            <person name="Adams B.J."/>
            <person name="Sternberg P.W."/>
            <person name="Mortazavi A."/>
        </authorList>
    </citation>
    <scope>NUCLEOTIDE SEQUENCE [LARGE SCALE GENOMIC DNA]</scope>
    <source>
        <strain evidence="1 2">ALL</strain>
    </source>
</reference>
<proteinExistence type="predicted"/>
<protein>
    <recommendedName>
        <fullName evidence="3">Chromo domain-containing protein</fullName>
    </recommendedName>
</protein>
<keyword evidence="2" id="KW-1185">Reference proteome</keyword>
<dbReference type="SUPFAM" id="SSF54160">
    <property type="entry name" value="Chromo domain-like"/>
    <property type="match status" value="1"/>
</dbReference>
<dbReference type="EMBL" id="AZBU02000007">
    <property type="protein sequence ID" value="TKR69778.1"/>
    <property type="molecule type" value="Genomic_DNA"/>
</dbReference>
<sequence length="334" mass="39439">MGDCFRFRYPINNADDWKATRADQAAPHALIVRYIPSFLPTQHAKEMGTVALCYRQRQTEPISTFMCQRISKRIRDRTCVRLNFADPKYRADSSVARRDFNAMNSRKAVEAIQRPEGATENPGVPSYVQDIDEIFGERVINGKLFYLVRWKSSCEVGEPIRAQVPELVGHFELHQRIGRRIKIVSFRVVNPSENLDSAEEDVTKNMLFLIIYKRNQQTYVSYRFLELYYPKELILFMMPILVRPQQPIFEERNGLRPPIVRDACILRLRPFFRVRPTRRTHAAVWENACLRTRRRMRKTHQWEAIVRCVQNLFCGETRYFIAFYFATLKNEFVA</sequence>